<name>A0A2M9D9Y9_9MICO</name>
<dbReference type="RefSeq" id="WP_100389131.1">
    <property type="nucleotide sequence ID" value="NZ_BMZU01000001.1"/>
</dbReference>
<dbReference type="OrthoDB" id="8576080at2"/>
<accession>A0A2M9D9Y9</accession>
<dbReference type="AlphaFoldDB" id="A0A2M9D9Y9"/>
<evidence type="ECO:0000313" key="1">
    <source>
        <dbReference type="EMBL" id="PJJ82545.1"/>
    </source>
</evidence>
<dbReference type="EMBL" id="PGFH01000001">
    <property type="protein sequence ID" value="PJJ82545.1"/>
    <property type="molecule type" value="Genomic_DNA"/>
</dbReference>
<dbReference type="Proteomes" id="UP000231742">
    <property type="component" value="Unassembled WGS sequence"/>
</dbReference>
<keyword evidence="2" id="KW-1185">Reference proteome</keyword>
<proteinExistence type="predicted"/>
<comment type="caution">
    <text evidence="1">The sequence shown here is derived from an EMBL/GenBank/DDBJ whole genome shotgun (WGS) entry which is preliminary data.</text>
</comment>
<gene>
    <name evidence="1" type="ORF">CLV85_1747</name>
</gene>
<organism evidence="1 2">
    <name type="scientific">Salinibacterium amurskyense</name>
    <dbReference type="NCBI Taxonomy" id="205941"/>
    <lineage>
        <taxon>Bacteria</taxon>
        <taxon>Bacillati</taxon>
        <taxon>Actinomycetota</taxon>
        <taxon>Actinomycetes</taxon>
        <taxon>Micrococcales</taxon>
        <taxon>Microbacteriaceae</taxon>
        <taxon>Salinibacterium</taxon>
    </lineage>
</organism>
<protein>
    <submittedName>
        <fullName evidence="1">Uncharacterized protein</fullName>
    </submittedName>
</protein>
<evidence type="ECO:0000313" key="2">
    <source>
        <dbReference type="Proteomes" id="UP000231742"/>
    </source>
</evidence>
<reference evidence="1 2" key="1">
    <citation type="submission" date="2017-11" db="EMBL/GenBank/DDBJ databases">
        <title>Genomic Encyclopedia of Archaeal and Bacterial Type Strains, Phase II (KMG-II): From Individual Species to Whole Genera.</title>
        <authorList>
            <person name="Goeker M."/>
        </authorList>
    </citation>
    <scope>NUCLEOTIDE SEQUENCE [LARGE SCALE GENOMIC DNA]</scope>
    <source>
        <strain evidence="1 2">DSM 16400</strain>
    </source>
</reference>
<sequence length="406" mass="43633">MSEVSLLIYPWDVIADGAERVVETVAELGVDRLVIATAYHSAEVISPRRLDRVSTVAEANTSHLPLGFNNFSGLVVPPSSIATEHPDLYPSLKRAADAAGVSLSGWGIAFHNTTMATEHPEAAIKNCFGDAFTHGLCPANPAAQQYAVELVGEIAGSGLFDRVLVESLSYLLYNHGHPHELWGARLDPTTRYLLSLCFCSHCREQGTARGIDVGALRLRVSNELHRTWNADAPAGRDADDGAEIASLHMMWPDLAAYTRMRNDVVTELAGRVAREIRAKGAVLDLSAAVWGRPAFSNWMEGVDVAASVAVADSFVLESYYPTAGEVARELDHTLAAAALSDRGAESLASAITLWPSFHPTKDSFLSKVDAIRGSGVSKLALYNYGTATAPTLSWIREAADMMRSGS</sequence>